<dbReference type="RefSeq" id="WP_385877727.1">
    <property type="nucleotide sequence ID" value="NZ_JBHLXE010000105.1"/>
</dbReference>
<dbReference type="InterPro" id="IPR050523">
    <property type="entry name" value="AKR_Detox_Biosynth"/>
</dbReference>
<dbReference type="EMBL" id="JBHLXE010000105">
    <property type="protein sequence ID" value="MFC0180607.1"/>
    <property type="molecule type" value="Genomic_DNA"/>
</dbReference>
<organism evidence="2 3">
    <name type="scientific">Thorsellia kenyensis</name>
    <dbReference type="NCBI Taxonomy" id="1549888"/>
    <lineage>
        <taxon>Bacteria</taxon>
        <taxon>Pseudomonadati</taxon>
        <taxon>Pseudomonadota</taxon>
        <taxon>Gammaproteobacteria</taxon>
        <taxon>Enterobacterales</taxon>
        <taxon>Thorselliaceae</taxon>
        <taxon>Thorsellia</taxon>
    </lineage>
</organism>
<dbReference type="GO" id="GO:0016491">
    <property type="term" value="F:oxidoreductase activity"/>
    <property type="evidence" value="ECO:0007669"/>
    <property type="project" value="UniProtKB-KW"/>
</dbReference>
<proteinExistence type="predicted"/>
<keyword evidence="3" id="KW-1185">Reference proteome</keyword>
<reference evidence="2 3" key="1">
    <citation type="submission" date="2024-09" db="EMBL/GenBank/DDBJ databases">
        <authorList>
            <person name="Sun Q."/>
            <person name="Mori K."/>
        </authorList>
    </citation>
    <scope>NUCLEOTIDE SEQUENCE [LARGE SCALE GENOMIC DNA]</scope>
    <source>
        <strain evidence="2 3">CCM 8545</strain>
    </source>
</reference>
<accession>A0ABV6CC88</accession>
<dbReference type="InterPro" id="IPR023210">
    <property type="entry name" value="NADP_OxRdtase_dom"/>
</dbReference>
<protein>
    <submittedName>
        <fullName evidence="2">Aldo/keto reductase family oxidoreductase</fullName>
        <ecNumber evidence="2">1.-.-.-</ecNumber>
    </submittedName>
</protein>
<dbReference type="SUPFAM" id="SSF51430">
    <property type="entry name" value="NAD(P)-linked oxidoreductase"/>
    <property type="match status" value="1"/>
</dbReference>
<dbReference type="InterPro" id="IPR020471">
    <property type="entry name" value="AKR"/>
</dbReference>
<feature type="domain" description="NADP-dependent oxidoreductase" evidence="1">
    <location>
        <begin position="16"/>
        <end position="318"/>
    </location>
</feature>
<evidence type="ECO:0000313" key="2">
    <source>
        <dbReference type="EMBL" id="MFC0180607.1"/>
    </source>
</evidence>
<dbReference type="Proteomes" id="UP001589758">
    <property type="component" value="Unassembled WGS sequence"/>
</dbReference>
<comment type="caution">
    <text evidence="2">The sequence shown here is derived from an EMBL/GenBank/DDBJ whole genome shotgun (WGS) entry which is preliminary data.</text>
</comment>
<evidence type="ECO:0000313" key="3">
    <source>
        <dbReference type="Proteomes" id="UP001589758"/>
    </source>
</evidence>
<name>A0ABV6CC88_9GAMM</name>
<dbReference type="PRINTS" id="PR00069">
    <property type="entry name" value="ALDKETRDTASE"/>
</dbReference>
<dbReference type="Pfam" id="PF00248">
    <property type="entry name" value="Aldo_ket_red"/>
    <property type="match status" value="1"/>
</dbReference>
<dbReference type="PANTHER" id="PTHR43364">
    <property type="entry name" value="NADH-SPECIFIC METHYLGLYOXAL REDUCTASE-RELATED"/>
    <property type="match status" value="1"/>
</dbReference>
<gene>
    <name evidence="2" type="ORF">ACFFIT_11030</name>
</gene>
<dbReference type="EC" id="1.-.-.-" evidence="2"/>
<dbReference type="Gene3D" id="3.20.20.100">
    <property type="entry name" value="NADP-dependent oxidoreductase domain"/>
    <property type="match status" value="1"/>
</dbReference>
<keyword evidence="2" id="KW-0560">Oxidoreductase</keyword>
<dbReference type="InterPro" id="IPR036812">
    <property type="entry name" value="NAD(P)_OxRdtase_dom_sf"/>
</dbReference>
<evidence type="ECO:0000259" key="1">
    <source>
        <dbReference type="Pfam" id="PF00248"/>
    </source>
</evidence>
<dbReference type="PANTHER" id="PTHR43364:SF1">
    <property type="entry name" value="OXIDOREDUCTASE YDHF"/>
    <property type="match status" value="1"/>
</dbReference>
<sequence>MQQKFPLKNKFPTSSRIIYGCMGLGGGWDNNPVTPENLKLTHEVVETALSVGINFFDHADIYTFGKAEETFSQLFKTDSTLREKIILQSKCCIRFADDKEVGRYDASKDYIIKSVEGSLKRLGTEYLDILLLHRPDPLMEPDEIALAFEKLKKEGKVQNFGVSNMHQGQLALLTRSLPYPLLVNQLEMSLAKHDWVDIGTTFNDCQSRQLRFIGETIEYCRMNEIQLQAWGALANGLYTGAALCNETLDEKDHENVLNTKALLTKLAEKYAVYADAILIAWLLRHPAGIQPIIGTTNLSRIKSVTQALRIELSREDWYALYVTARGHRLP</sequence>
<dbReference type="CDD" id="cd19092">
    <property type="entry name" value="AKR_BsYcsN_EcYdhF-like"/>
    <property type="match status" value="1"/>
</dbReference>